<feature type="transmembrane region" description="Helical" evidence="1">
    <location>
        <begin position="6"/>
        <end position="22"/>
    </location>
</feature>
<keyword evidence="1" id="KW-1133">Transmembrane helix</keyword>
<keyword evidence="1" id="KW-0472">Membrane</keyword>
<sequence>MFEFIVLGLILILVALIIYKSIKRTKSGGCSCGGNCSTSCHGCDFINSKSIKDKDETPNKQNK</sequence>
<dbReference type="RefSeq" id="WP_072829931.1">
    <property type="nucleotide sequence ID" value="NZ_FQXP01000003.1"/>
</dbReference>
<accession>A0A1M5TKE5</accession>
<evidence type="ECO:0000313" key="2">
    <source>
        <dbReference type="EMBL" id="SHH51174.1"/>
    </source>
</evidence>
<evidence type="ECO:0000256" key="1">
    <source>
        <dbReference type="SAM" id="Phobius"/>
    </source>
</evidence>
<dbReference type="Proteomes" id="UP000184526">
    <property type="component" value="Unassembled WGS sequence"/>
</dbReference>
<keyword evidence="1" id="KW-0812">Transmembrane</keyword>
<gene>
    <name evidence="2" type="ORF">SAMN02745196_00618</name>
</gene>
<evidence type="ECO:0000313" key="3">
    <source>
        <dbReference type="Proteomes" id="UP000184526"/>
    </source>
</evidence>
<dbReference type="EMBL" id="FQXP01000003">
    <property type="protein sequence ID" value="SHH51174.1"/>
    <property type="molecule type" value="Genomic_DNA"/>
</dbReference>
<reference evidence="2 3" key="1">
    <citation type="submission" date="2016-11" db="EMBL/GenBank/DDBJ databases">
        <authorList>
            <person name="Jaros S."/>
            <person name="Januszkiewicz K."/>
            <person name="Wedrychowicz H."/>
        </authorList>
    </citation>
    <scope>NUCLEOTIDE SEQUENCE [LARGE SCALE GENOMIC DNA]</scope>
    <source>
        <strain evidence="2 3">DSM 3089</strain>
    </source>
</reference>
<organism evidence="2 3">
    <name type="scientific">Clostridium collagenovorans DSM 3089</name>
    <dbReference type="NCBI Taxonomy" id="1121306"/>
    <lineage>
        <taxon>Bacteria</taxon>
        <taxon>Bacillati</taxon>
        <taxon>Bacillota</taxon>
        <taxon>Clostridia</taxon>
        <taxon>Eubacteriales</taxon>
        <taxon>Clostridiaceae</taxon>
        <taxon>Clostridium</taxon>
    </lineage>
</organism>
<name>A0A1M5TKE5_9CLOT</name>
<dbReference type="AlphaFoldDB" id="A0A1M5TKE5"/>
<proteinExistence type="predicted"/>
<keyword evidence="3" id="KW-1185">Reference proteome</keyword>
<protein>
    <submittedName>
        <fullName evidence="2">Virus attachment protein p12 family protein</fullName>
    </submittedName>
</protein>
<dbReference type="STRING" id="1121306.SAMN02745196_00618"/>
<dbReference type="Pfam" id="PF12669">
    <property type="entry name" value="FeoB_associated"/>
    <property type="match status" value="1"/>
</dbReference>